<keyword evidence="2" id="KW-1133">Transmembrane helix</keyword>
<dbReference type="Proteomes" id="UP001597181">
    <property type="component" value="Unassembled WGS sequence"/>
</dbReference>
<feature type="transmembrane region" description="Helical" evidence="2">
    <location>
        <begin position="59"/>
        <end position="81"/>
    </location>
</feature>
<dbReference type="EMBL" id="JBHTLY010000002">
    <property type="protein sequence ID" value="MFD1201261.1"/>
    <property type="molecule type" value="Genomic_DNA"/>
</dbReference>
<dbReference type="InterPro" id="IPR012338">
    <property type="entry name" value="Beta-lactam/transpept-like"/>
</dbReference>
<feature type="domain" description="Peptidase S11 D-alanyl-D-alanine carboxypeptidase A N-terminal" evidence="3">
    <location>
        <begin position="129"/>
        <end position="340"/>
    </location>
</feature>
<comment type="caution">
    <text evidence="4">The sequence shown here is derived from an EMBL/GenBank/DDBJ whole genome shotgun (WGS) entry which is preliminary data.</text>
</comment>
<dbReference type="EC" id="3.4.-.-" evidence="4"/>
<evidence type="ECO:0000259" key="3">
    <source>
        <dbReference type="Pfam" id="PF00768"/>
    </source>
</evidence>
<keyword evidence="4" id="KW-0378">Hydrolase</keyword>
<keyword evidence="4" id="KW-0121">Carboxypeptidase</keyword>
<keyword evidence="4" id="KW-0645">Protease</keyword>
<proteinExistence type="predicted"/>
<dbReference type="InterPro" id="IPR001967">
    <property type="entry name" value="Peptidase_S11_N"/>
</dbReference>
<reference evidence="5" key="1">
    <citation type="journal article" date="2019" name="Int. J. Syst. Evol. Microbiol.">
        <title>The Global Catalogue of Microorganisms (GCM) 10K type strain sequencing project: providing services to taxonomists for standard genome sequencing and annotation.</title>
        <authorList>
            <consortium name="The Broad Institute Genomics Platform"/>
            <consortium name="The Broad Institute Genome Sequencing Center for Infectious Disease"/>
            <person name="Wu L."/>
            <person name="Ma J."/>
        </authorList>
    </citation>
    <scope>NUCLEOTIDE SEQUENCE [LARGE SCALE GENOMIC DNA]</scope>
    <source>
        <strain evidence="5">CCUG 50213</strain>
    </source>
</reference>
<sequence>MMPQQPTHGGSARSDEATATAATATNTAATNTAATAATATASTAAAAKNRAPRRRRPRAVAAGALVTIAVAGSYVAAAALVPLPEPTLRLDVPAEQRFAVDDAAAQAAVDGQTLPTAVGWLDGDTVWANDDDAHPLASLTKLVTVLVGQEVEPLAPGEDGPSYTWTEADVEFQAELAEVDGIAFPIPAGIEVTRRELLTLALVPSANDFATAYAHSVFGDTDAFVAAAADWADREGLESLTVTEPSGIDDGNVASAPDVLQLARRVLEDPALAEIVAMEHATLPWGIGEVANTNPLLGESADAIGVKTGHTELAGYSLAAAAQGEFADRPLVRIAVVLGRDSVEARSDDALALLDSLAAMPERRAVVSSGEHLGTLTSIDGSRVTLSAAESFDAVLVPGESLTLSVEAGGDALAVTGPDGAQTLAVRRGGSFAEPSLGWRLTHPRELFGL</sequence>
<gene>
    <name evidence="4" type="ORF">ACFQ3U_05070</name>
</gene>
<evidence type="ECO:0000256" key="1">
    <source>
        <dbReference type="SAM" id="MobiDB-lite"/>
    </source>
</evidence>
<name>A0ABW3TKL1_9MICO</name>
<organism evidence="4 5">
    <name type="scientific">Leucobacter albus</name>
    <dbReference type="NCBI Taxonomy" id="272210"/>
    <lineage>
        <taxon>Bacteria</taxon>
        <taxon>Bacillati</taxon>
        <taxon>Actinomycetota</taxon>
        <taxon>Actinomycetes</taxon>
        <taxon>Micrococcales</taxon>
        <taxon>Microbacteriaceae</taxon>
        <taxon>Leucobacter</taxon>
    </lineage>
</organism>
<dbReference type="RefSeq" id="WP_343957301.1">
    <property type="nucleotide sequence ID" value="NZ_BAAAKZ010000001.1"/>
</dbReference>
<dbReference type="SUPFAM" id="SSF56601">
    <property type="entry name" value="beta-lactamase/transpeptidase-like"/>
    <property type="match status" value="1"/>
</dbReference>
<protein>
    <submittedName>
        <fullName evidence="4">D-alanyl-D-alanine carboxypeptidase family protein</fullName>
        <ecNumber evidence="4">3.4.-.-</ecNumber>
    </submittedName>
</protein>
<dbReference type="Gene3D" id="3.40.710.10">
    <property type="entry name" value="DD-peptidase/beta-lactamase superfamily"/>
    <property type="match status" value="1"/>
</dbReference>
<keyword evidence="5" id="KW-1185">Reference proteome</keyword>
<keyword evidence="2" id="KW-0812">Transmembrane</keyword>
<evidence type="ECO:0000313" key="5">
    <source>
        <dbReference type="Proteomes" id="UP001597181"/>
    </source>
</evidence>
<feature type="region of interest" description="Disordered" evidence="1">
    <location>
        <begin position="1"/>
        <end position="21"/>
    </location>
</feature>
<evidence type="ECO:0000256" key="2">
    <source>
        <dbReference type="SAM" id="Phobius"/>
    </source>
</evidence>
<accession>A0ABW3TKL1</accession>
<evidence type="ECO:0000313" key="4">
    <source>
        <dbReference type="EMBL" id="MFD1201261.1"/>
    </source>
</evidence>
<keyword evidence="2" id="KW-0472">Membrane</keyword>
<dbReference type="Pfam" id="PF00768">
    <property type="entry name" value="Peptidase_S11"/>
    <property type="match status" value="1"/>
</dbReference>
<dbReference type="GO" id="GO:0004180">
    <property type="term" value="F:carboxypeptidase activity"/>
    <property type="evidence" value="ECO:0007669"/>
    <property type="project" value="UniProtKB-KW"/>
</dbReference>